<evidence type="ECO:0000313" key="2">
    <source>
        <dbReference type="Proteomes" id="UP000245872"/>
    </source>
</evidence>
<evidence type="ECO:0000313" key="1">
    <source>
        <dbReference type="EMBL" id="AWN82205.1"/>
    </source>
</evidence>
<dbReference type="InterPro" id="IPR054207">
    <property type="entry name" value="DUF6913"/>
</dbReference>
<dbReference type="KEGG" id="cher:DK880_00907"/>
<gene>
    <name evidence="1" type="ORF">DK880_00907</name>
</gene>
<dbReference type="Proteomes" id="UP000245872">
    <property type="component" value="Chromosome"/>
</dbReference>
<dbReference type="Pfam" id="PF21857">
    <property type="entry name" value="DUF6913"/>
    <property type="match status" value="1"/>
</dbReference>
<proteinExistence type="predicted"/>
<keyword evidence="2" id="KW-1185">Reference proteome</keyword>
<dbReference type="OrthoDB" id="980624at2"/>
<sequence>MSLYLAFKFIVLQWVTRLSLKRVVRERSNVGLSKAATIGVLYSYQTAAKHDMVQRFVRDLKNLDKKVSVLCYITEQERMHPSSGSLRYTFGHEAFTVFGKVSNELVRTFIKMPFDYLFHVDMDANALLDYIVANNQAKCRVGHFDSSRKHLFEVMVKVKQTNPIDNIKRLASQMLHYTGCMEN</sequence>
<dbReference type="AlphaFoldDB" id="A0A2Z3LI50"/>
<protein>
    <submittedName>
        <fullName evidence="1">Uncharacterized protein</fullName>
    </submittedName>
</protein>
<dbReference type="EMBL" id="CP029619">
    <property type="protein sequence ID" value="AWN82205.1"/>
    <property type="molecule type" value="Genomic_DNA"/>
</dbReference>
<name>A0A2Z3LI50_9BACT</name>
<organism evidence="1 2">
    <name type="scientific">Candidatus Cardinium hertigii</name>
    <dbReference type="NCBI Taxonomy" id="247481"/>
    <lineage>
        <taxon>Bacteria</taxon>
        <taxon>Pseudomonadati</taxon>
        <taxon>Bacteroidota</taxon>
        <taxon>Cytophagia</taxon>
        <taxon>Cytophagales</taxon>
        <taxon>Amoebophilaceae</taxon>
        <taxon>Candidatus Cardinium</taxon>
    </lineage>
</organism>
<accession>A0A2Z3LI50</accession>
<reference evidence="1 2" key="1">
    <citation type="submission" date="2018-05" db="EMBL/GenBank/DDBJ databases">
        <title>Candidatus Cardinium hertigii Genome Assembly.</title>
        <authorList>
            <person name="Showmaker K.C."/>
            <person name="Walden K.O."/>
            <person name="Fields C.J."/>
            <person name="Lambert K.N."/>
            <person name="Hudson M.E."/>
        </authorList>
    </citation>
    <scope>NUCLEOTIDE SEQUENCE [LARGE SCALE GENOMIC DNA]</scope>
    <source>
        <strain evidence="2">cHgTN10</strain>
    </source>
</reference>